<evidence type="ECO:0000313" key="2">
    <source>
        <dbReference type="Proteomes" id="UP000638648"/>
    </source>
</evidence>
<organism evidence="1 2">
    <name type="scientific">Actinopolymorpha pittospori</name>
    <dbReference type="NCBI Taxonomy" id="648752"/>
    <lineage>
        <taxon>Bacteria</taxon>
        <taxon>Bacillati</taxon>
        <taxon>Actinomycetota</taxon>
        <taxon>Actinomycetes</taxon>
        <taxon>Propionibacteriales</taxon>
        <taxon>Actinopolymorphaceae</taxon>
        <taxon>Actinopolymorpha</taxon>
    </lineage>
</organism>
<dbReference type="RefSeq" id="WP_192753819.1">
    <property type="nucleotide sequence ID" value="NZ_BAABJL010000095.1"/>
</dbReference>
<comment type="caution">
    <text evidence="1">The sequence shown here is derived from an EMBL/GenBank/DDBJ whole genome shotgun (WGS) entry which is preliminary data.</text>
</comment>
<sequence>MGVVALVAVVGVGSYLLSLARSDGGVGGSAPHEPLVGPTAAPVPADTLVTALKDERFSCYDTQPGPPRVRSCYRTESDGTQLTVRVAADDQDAAALVELNAEPPAGLRSTALPPGDAMTPMKELIPVIGQALLGSAAGQIPSLDSGPNQSVRLSWGIVSFTVHPEAGNAVFTRSDAPTMPRGTDLPKAPSAVSAALAGAGYVCDASSCVGEGSTYDVKARLSTDEVSVSAVRYDGKPKVTDAKLRKHYSALLRSVVDAKNLPAATQWMQAHLAPPNGFDQADVGGLHLAVFRTPAGDGQLVVRPVLAR</sequence>
<proteinExistence type="predicted"/>
<protein>
    <submittedName>
        <fullName evidence="1">Uncharacterized protein</fullName>
    </submittedName>
</protein>
<name>A0A927N549_9ACTN</name>
<keyword evidence="2" id="KW-1185">Reference proteome</keyword>
<dbReference type="AlphaFoldDB" id="A0A927N549"/>
<dbReference type="Proteomes" id="UP000638648">
    <property type="component" value="Unassembled WGS sequence"/>
</dbReference>
<evidence type="ECO:0000313" key="1">
    <source>
        <dbReference type="EMBL" id="MBE1610453.1"/>
    </source>
</evidence>
<reference evidence="1" key="1">
    <citation type="submission" date="2020-10" db="EMBL/GenBank/DDBJ databases">
        <title>Sequencing the genomes of 1000 actinobacteria strains.</title>
        <authorList>
            <person name="Klenk H.-P."/>
        </authorList>
    </citation>
    <scope>NUCLEOTIDE SEQUENCE</scope>
    <source>
        <strain evidence="1">DSM 45354</strain>
    </source>
</reference>
<accession>A0A927N549</accession>
<dbReference type="EMBL" id="JADBEM010000001">
    <property type="protein sequence ID" value="MBE1610453.1"/>
    <property type="molecule type" value="Genomic_DNA"/>
</dbReference>
<gene>
    <name evidence="1" type="ORF">HEB94_007301</name>
</gene>